<reference evidence="1" key="2">
    <citation type="journal article" date="2015" name="Fish Shellfish Immunol.">
        <title>Early steps in the European eel (Anguilla anguilla)-Vibrio vulnificus interaction in the gills: Role of the RtxA13 toxin.</title>
        <authorList>
            <person name="Callol A."/>
            <person name="Pajuelo D."/>
            <person name="Ebbesson L."/>
            <person name="Teles M."/>
            <person name="MacKenzie S."/>
            <person name="Amaro C."/>
        </authorList>
    </citation>
    <scope>NUCLEOTIDE SEQUENCE</scope>
</reference>
<name>A0A0E9TH48_ANGAN</name>
<accession>A0A0E9TH48</accession>
<proteinExistence type="predicted"/>
<organism evidence="1">
    <name type="scientific">Anguilla anguilla</name>
    <name type="common">European freshwater eel</name>
    <name type="synonym">Muraena anguilla</name>
    <dbReference type="NCBI Taxonomy" id="7936"/>
    <lineage>
        <taxon>Eukaryota</taxon>
        <taxon>Metazoa</taxon>
        <taxon>Chordata</taxon>
        <taxon>Craniata</taxon>
        <taxon>Vertebrata</taxon>
        <taxon>Euteleostomi</taxon>
        <taxon>Actinopterygii</taxon>
        <taxon>Neopterygii</taxon>
        <taxon>Teleostei</taxon>
        <taxon>Anguilliformes</taxon>
        <taxon>Anguillidae</taxon>
        <taxon>Anguilla</taxon>
    </lineage>
</organism>
<protein>
    <submittedName>
        <fullName evidence="1">Uncharacterized protein</fullName>
    </submittedName>
</protein>
<dbReference type="EMBL" id="GBXM01056519">
    <property type="protein sequence ID" value="JAH52058.1"/>
    <property type="molecule type" value="Transcribed_RNA"/>
</dbReference>
<sequence length="14" mass="1618">MNAWHFNLESQPGS</sequence>
<reference evidence="1" key="1">
    <citation type="submission" date="2014-11" db="EMBL/GenBank/DDBJ databases">
        <authorList>
            <person name="Amaro Gonzalez C."/>
        </authorList>
    </citation>
    <scope>NUCLEOTIDE SEQUENCE</scope>
</reference>
<evidence type="ECO:0000313" key="1">
    <source>
        <dbReference type="EMBL" id="JAH52058.1"/>
    </source>
</evidence>